<comment type="subunit">
    <text evidence="4 6">Monomer.</text>
</comment>
<dbReference type="Pfam" id="PF05198">
    <property type="entry name" value="IF3_N"/>
    <property type="match status" value="1"/>
</dbReference>
<dbReference type="PANTHER" id="PTHR10938">
    <property type="entry name" value="TRANSLATION INITIATION FACTOR IF-3"/>
    <property type="match status" value="1"/>
</dbReference>
<gene>
    <name evidence="4 9" type="primary">infC</name>
    <name evidence="9" type="ORF">RFV38_08085</name>
</gene>
<evidence type="ECO:0000256" key="3">
    <source>
        <dbReference type="ARBA" id="ARBA00022917"/>
    </source>
</evidence>
<dbReference type="SUPFAM" id="SSF55200">
    <property type="entry name" value="Translation initiation factor IF3, C-terminal domain"/>
    <property type="match status" value="1"/>
</dbReference>
<comment type="caution">
    <text evidence="9">The sequence shown here is derived from an EMBL/GenBank/DDBJ whole genome shotgun (WGS) entry which is preliminary data.</text>
</comment>
<protein>
    <recommendedName>
        <fullName evidence="4 5">Translation initiation factor IF-3</fullName>
    </recommendedName>
</protein>
<comment type="function">
    <text evidence="4 6">IF-3 binds to the 30S ribosomal subunit and shifts the equilibrium between 70S ribosomes and their 50S and 30S subunits in favor of the free subunits, thus enhancing the availability of 30S subunits on which protein synthesis initiation begins.</text>
</comment>
<keyword evidence="4" id="KW-0963">Cytoplasm</keyword>
<keyword evidence="3 4" id="KW-0648">Protein biosynthesis</keyword>
<evidence type="ECO:0000256" key="6">
    <source>
        <dbReference type="RuleBase" id="RU000646"/>
    </source>
</evidence>
<dbReference type="InterPro" id="IPR001288">
    <property type="entry name" value="Translation_initiation_fac_3"/>
</dbReference>
<dbReference type="InterPro" id="IPR019814">
    <property type="entry name" value="Translation_initiation_fac_3_N"/>
</dbReference>
<evidence type="ECO:0000259" key="7">
    <source>
        <dbReference type="Pfam" id="PF00707"/>
    </source>
</evidence>
<evidence type="ECO:0000256" key="5">
    <source>
        <dbReference type="NCBIfam" id="TIGR00168"/>
    </source>
</evidence>
<comment type="subcellular location">
    <subcellularLocation>
        <location evidence="4 6">Cytoplasm</location>
    </subcellularLocation>
</comment>
<keyword evidence="10" id="KW-1185">Reference proteome</keyword>
<proteinExistence type="inferred from homology"/>
<comment type="similarity">
    <text evidence="1 4 6">Belongs to the IF-3 family.</text>
</comment>
<dbReference type="NCBIfam" id="TIGR00168">
    <property type="entry name" value="infC"/>
    <property type="match status" value="1"/>
</dbReference>
<dbReference type="PANTHER" id="PTHR10938:SF0">
    <property type="entry name" value="TRANSLATION INITIATION FACTOR IF-3, MITOCHONDRIAL"/>
    <property type="match status" value="1"/>
</dbReference>
<evidence type="ECO:0000256" key="2">
    <source>
        <dbReference type="ARBA" id="ARBA00022540"/>
    </source>
</evidence>
<dbReference type="Gene3D" id="3.30.110.10">
    <property type="entry name" value="Translation initiation factor 3 (IF-3), C-terminal domain"/>
    <property type="match status" value="1"/>
</dbReference>
<dbReference type="GO" id="GO:0003743">
    <property type="term" value="F:translation initiation factor activity"/>
    <property type="evidence" value="ECO:0007669"/>
    <property type="project" value="UniProtKB-KW"/>
</dbReference>
<dbReference type="SUPFAM" id="SSF54364">
    <property type="entry name" value="Translation initiation factor IF3, N-terminal domain"/>
    <property type="match status" value="1"/>
</dbReference>
<keyword evidence="2 4" id="KW-0396">Initiation factor</keyword>
<feature type="domain" description="Translation initiation factor 3 C-terminal" evidence="7">
    <location>
        <begin position="88"/>
        <end position="168"/>
    </location>
</feature>
<evidence type="ECO:0000313" key="9">
    <source>
        <dbReference type="EMBL" id="MDX8336451.1"/>
    </source>
</evidence>
<reference evidence="10" key="1">
    <citation type="submission" date="2023-07" db="EMBL/GenBank/DDBJ databases">
        <authorList>
            <person name="Colorado M.A."/>
            <person name="Villamil L.M."/>
            <person name="Melo J.F."/>
            <person name="Rodriguez J.A."/>
            <person name="Ruiz R.Y."/>
        </authorList>
    </citation>
    <scope>NUCLEOTIDE SEQUENCE [LARGE SCALE GENOMIC DNA]</scope>
    <source>
        <strain evidence="10">C33</strain>
    </source>
</reference>
<organism evidence="9 10">
    <name type="scientific">Candidatus Cetobacterium colombiensis</name>
    <dbReference type="NCBI Taxonomy" id="3073100"/>
    <lineage>
        <taxon>Bacteria</taxon>
        <taxon>Fusobacteriati</taxon>
        <taxon>Fusobacteriota</taxon>
        <taxon>Fusobacteriia</taxon>
        <taxon>Fusobacteriales</taxon>
        <taxon>Fusobacteriaceae</taxon>
        <taxon>Cetobacterium</taxon>
    </lineage>
</organism>
<dbReference type="PROSITE" id="PS00938">
    <property type="entry name" value="IF3"/>
    <property type="match status" value="1"/>
</dbReference>
<dbReference type="Gene3D" id="3.10.20.80">
    <property type="entry name" value="Translation initiation factor 3 (IF-3), N-terminal domain"/>
    <property type="match status" value="1"/>
</dbReference>
<dbReference type="HAMAP" id="MF_00080">
    <property type="entry name" value="IF_3"/>
    <property type="match status" value="1"/>
</dbReference>
<dbReference type="RefSeq" id="WP_320313852.1">
    <property type="nucleotide sequence ID" value="NZ_JAVIKH010000010.1"/>
</dbReference>
<dbReference type="Pfam" id="PF00707">
    <property type="entry name" value="IF3_C"/>
    <property type="match status" value="1"/>
</dbReference>
<dbReference type="Proteomes" id="UP001279681">
    <property type="component" value="Unassembled WGS sequence"/>
</dbReference>
<name>A0ABU4WAA6_9FUSO</name>
<dbReference type="InterPro" id="IPR036788">
    <property type="entry name" value="T_IF-3_C_sf"/>
</dbReference>
<feature type="domain" description="Translation initiation factor 3 N-terminal" evidence="8">
    <location>
        <begin position="10"/>
        <end position="79"/>
    </location>
</feature>
<evidence type="ECO:0000313" key="10">
    <source>
        <dbReference type="Proteomes" id="UP001279681"/>
    </source>
</evidence>
<sequence>MSIISDKVRINEKIRGRELRIISETGEQLGIMSSAEALELAMQKELDLVEISPNAAPPVCKIMDYGKYKYEQTRKAKEAKKNQKQVIVKEVKFRARIDQHDMDTKIAQVKKFLEKDNKVKITLVQYGRERMYADQGIEMLDQISERFVEVADVDKKYNDKQKYLILSPKK</sequence>
<evidence type="ECO:0000259" key="8">
    <source>
        <dbReference type="Pfam" id="PF05198"/>
    </source>
</evidence>
<evidence type="ECO:0000256" key="1">
    <source>
        <dbReference type="ARBA" id="ARBA00005439"/>
    </source>
</evidence>
<evidence type="ECO:0000256" key="4">
    <source>
        <dbReference type="HAMAP-Rule" id="MF_00080"/>
    </source>
</evidence>
<dbReference type="InterPro" id="IPR036787">
    <property type="entry name" value="T_IF-3_N_sf"/>
</dbReference>
<dbReference type="InterPro" id="IPR019815">
    <property type="entry name" value="Translation_initiation_fac_3_C"/>
</dbReference>
<dbReference type="InterPro" id="IPR019813">
    <property type="entry name" value="Translation_initiation_fac3_CS"/>
</dbReference>
<dbReference type="EMBL" id="JAVIKH010000010">
    <property type="protein sequence ID" value="MDX8336451.1"/>
    <property type="molecule type" value="Genomic_DNA"/>
</dbReference>
<accession>A0ABU4WAA6</accession>